<name>A0AAD1RFJ4_PELCU</name>
<organism evidence="2 3">
    <name type="scientific">Pelobates cultripes</name>
    <name type="common">Western spadefoot toad</name>
    <dbReference type="NCBI Taxonomy" id="61616"/>
    <lineage>
        <taxon>Eukaryota</taxon>
        <taxon>Metazoa</taxon>
        <taxon>Chordata</taxon>
        <taxon>Craniata</taxon>
        <taxon>Vertebrata</taxon>
        <taxon>Euteleostomi</taxon>
        <taxon>Amphibia</taxon>
        <taxon>Batrachia</taxon>
        <taxon>Anura</taxon>
        <taxon>Pelobatoidea</taxon>
        <taxon>Pelobatidae</taxon>
        <taxon>Pelobates</taxon>
    </lineage>
</organism>
<feature type="compositionally biased region" description="Polar residues" evidence="1">
    <location>
        <begin position="31"/>
        <end position="40"/>
    </location>
</feature>
<protein>
    <submittedName>
        <fullName evidence="2">Uncharacterized protein</fullName>
    </submittedName>
</protein>
<feature type="region of interest" description="Disordered" evidence="1">
    <location>
        <begin position="1"/>
        <end position="57"/>
    </location>
</feature>
<dbReference type="AlphaFoldDB" id="A0AAD1RFJ4"/>
<accession>A0AAD1RFJ4</accession>
<dbReference type="Proteomes" id="UP001295444">
    <property type="component" value="Chromosome 02"/>
</dbReference>
<dbReference type="EMBL" id="OW240913">
    <property type="protein sequence ID" value="CAH2251564.1"/>
    <property type="molecule type" value="Genomic_DNA"/>
</dbReference>
<evidence type="ECO:0000313" key="3">
    <source>
        <dbReference type="Proteomes" id="UP001295444"/>
    </source>
</evidence>
<proteinExistence type="predicted"/>
<gene>
    <name evidence="2" type="ORF">PECUL_23A031625</name>
</gene>
<keyword evidence="3" id="KW-1185">Reference proteome</keyword>
<sequence length="57" mass="6032">MRRSRGLEPQLDTPQHTGSRAHGAPKMVAATASSEPNSVSAREAHSDIMQSVEAAFA</sequence>
<evidence type="ECO:0000256" key="1">
    <source>
        <dbReference type="SAM" id="MobiDB-lite"/>
    </source>
</evidence>
<evidence type="ECO:0000313" key="2">
    <source>
        <dbReference type="EMBL" id="CAH2251564.1"/>
    </source>
</evidence>
<reference evidence="2" key="1">
    <citation type="submission" date="2022-03" db="EMBL/GenBank/DDBJ databases">
        <authorList>
            <person name="Alioto T."/>
            <person name="Alioto T."/>
            <person name="Gomez Garrido J."/>
        </authorList>
    </citation>
    <scope>NUCLEOTIDE SEQUENCE</scope>
</reference>